<keyword evidence="3" id="KW-1185">Reference proteome</keyword>
<sequence>MEIEEISKVEILDNEEMHIVLASGGKPGYQMIYREASEVYWDNERKSFKAPAPRKWSYADWFHHIVKVTHSCSIKLVLVNSTQWVNVPSEVKAGICAK</sequence>
<evidence type="ECO:0000313" key="2">
    <source>
        <dbReference type="EMBL" id="GLS84540.1"/>
    </source>
</evidence>
<comment type="caution">
    <text evidence="2">The sequence shown here is derived from an EMBL/GenBank/DDBJ whole genome shotgun (WGS) entry which is preliminary data.</text>
</comment>
<organism evidence="2 3">
    <name type="scientific">Paraferrimonas haliotis</name>
    <dbReference type="NCBI Taxonomy" id="2013866"/>
    <lineage>
        <taxon>Bacteria</taxon>
        <taxon>Pseudomonadati</taxon>
        <taxon>Pseudomonadota</taxon>
        <taxon>Gammaproteobacteria</taxon>
        <taxon>Alteromonadales</taxon>
        <taxon>Ferrimonadaceae</taxon>
        <taxon>Paraferrimonas</taxon>
    </lineage>
</organism>
<reference evidence="2 3" key="1">
    <citation type="journal article" date="2014" name="Int. J. Syst. Evol. Microbiol.">
        <title>Complete genome sequence of Corynebacterium casei LMG S-19264T (=DSM 44701T), isolated from a smear-ripened cheese.</title>
        <authorList>
            <consortium name="US DOE Joint Genome Institute (JGI-PGF)"/>
            <person name="Walter F."/>
            <person name="Albersmeier A."/>
            <person name="Kalinowski J."/>
            <person name="Ruckert C."/>
        </authorList>
    </citation>
    <scope>NUCLEOTIDE SEQUENCE [LARGE SCALE GENOMIC DNA]</scope>
    <source>
        <strain evidence="2 3">NBRC 112785</strain>
    </source>
</reference>
<evidence type="ECO:0000259" key="1">
    <source>
        <dbReference type="Pfam" id="PF18287"/>
    </source>
</evidence>
<proteinExistence type="predicted"/>
<dbReference type="AlphaFoldDB" id="A0AA37TSB5"/>
<dbReference type="Pfam" id="PF18287">
    <property type="entry name" value="Hfx_Cass5"/>
    <property type="match status" value="1"/>
</dbReference>
<feature type="domain" description="Integron Cassette Protein Hfx-Cass5" evidence="1">
    <location>
        <begin position="27"/>
        <end position="71"/>
    </location>
</feature>
<dbReference type="EMBL" id="BSPO01000003">
    <property type="protein sequence ID" value="GLS84540.1"/>
    <property type="molecule type" value="Genomic_DNA"/>
</dbReference>
<dbReference type="RefSeq" id="WP_095499727.1">
    <property type="nucleotide sequence ID" value="NZ_NRRB01000004.1"/>
</dbReference>
<protein>
    <recommendedName>
        <fullName evidence="1">Integron Cassette Protein Hfx-Cass5 domain-containing protein</fullName>
    </recommendedName>
</protein>
<dbReference type="Gene3D" id="2.20.20.40">
    <property type="entry name" value="Integron cassette protein"/>
    <property type="match status" value="1"/>
</dbReference>
<evidence type="ECO:0000313" key="3">
    <source>
        <dbReference type="Proteomes" id="UP001157439"/>
    </source>
</evidence>
<name>A0AA37TSB5_9GAMM</name>
<gene>
    <name evidence="2" type="ORF">GCM10007894_25170</name>
</gene>
<dbReference type="Gene3D" id="1.20.5.1210">
    <property type="entry name" value="Integron cassette protein helical domain"/>
    <property type="match status" value="1"/>
</dbReference>
<dbReference type="Proteomes" id="UP001157439">
    <property type="component" value="Unassembled WGS sequence"/>
</dbReference>
<accession>A0AA37TSB5</accession>
<dbReference type="InterPro" id="IPR041376">
    <property type="entry name" value="Hfx_Cass5"/>
</dbReference>